<accession>A0AAN8K544</accession>
<evidence type="ECO:0000256" key="3">
    <source>
        <dbReference type="ARBA" id="ARBA00022771"/>
    </source>
</evidence>
<name>A0AAN8K544_PATCE</name>
<evidence type="ECO:0000313" key="7">
    <source>
        <dbReference type="EMBL" id="KAK6189982.1"/>
    </source>
</evidence>
<comment type="subcellular location">
    <subcellularLocation>
        <location evidence="1">Cytoplasmic vesicle</location>
        <location evidence="1">Autophagosome</location>
    </subcellularLocation>
</comment>
<organism evidence="7 8">
    <name type="scientific">Patella caerulea</name>
    <name type="common">Rayed Mediterranean limpet</name>
    <dbReference type="NCBI Taxonomy" id="87958"/>
    <lineage>
        <taxon>Eukaryota</taxon>
        <taxon>Metazoa</taxon>
        <taxon>Spiralia</taxon>
        <taxon>Lophotrochozoa</taxon>
        <taxon>Mollusca</taxon>
        <taxon>Gastropoda</taxon>
        <taxon>Patellogastropoda</taxon>
        <taxon>Patelloidea</taxon>
        <taxon>Patellidae</taxon>
        <taxon>Patella</taxon>
    </lineage>
</organism>
<dbReference type="GO" id="GO:0031410">
    <property type="term" value="C:cytoplasmic vesicle"/>
    <property type="evidence" value="ECO:0007669"/>
    <property type="project" value="UniProtKB-KW"/>
</dbReference>
<dbReference type="CDD" id="cd14349">
    <property type="entry name" value="UBA_CF106"/>
    <property type="match status" value="1"/>
</dbReference>
<dbReference type="Pfam" id="PF14555">
    <property type="entry name" value="UBA_4"/>
    <property type="match status" value="1"/>
</dbReference>
<dbReference type="FunFam" id="2.60.40.10:FF:000199">
    <property type="entry name" value="next to BRCA1 gene 1 protein-like"/>
    <property type="match status" value="1"/>
</dbReference>
<evidence type="ECO:0000256" key="1">
    <source>
        <dbReference type="ARBA" id="ARBA00004419"/>
    </source>
</evidence>
<dbReference type="CDD" id="cd14947">
    <property type="entry name" value="NBR1_like"/>
    <property type="match status" value="1"/>
</dbReference>
<keyword evidence="2" id="KW-0479">Metal-binding</keyword>
<dbReference type="PANTHER" id="PTHR20930:SF0">
    <property type="entry name" value="PROTEIN ILRUN"/>
    <property type="match status" value="1"/>
</dbReference>
<dbReference type="GO" id="GO:0005776">
    <property type="term" value="C:autophagosome"/>
    <property type="evidence" value="ECO:0007669"/>
    <property type="project" value="UniProtKB-SubCell"/>
</dbReference>
<reference evidence="7 8" key="1">
    <citation type="submission" date="2024-01" db="EMBL/GenBank/DDBJ databases">
        <title>The genome of the rayed Mediterranean limpet Patella caerulea (Linnaeus, 1758).</title>
        <authorList>
            <person name="Anh-Thu Weber A."/>
            <person name="Halstead-Nussloch G."/>
        </authorList>
    </citation>
    <scope>NUCLEOTIDE SEQUENCE [LARGE SCALE GENOMIC DNA]</scope>
    <source>
        <strain evidence="7">AATW-2023a</strain>
        <tissue evidence="7">Whole specimen</tissue>
    </source>
</reference>
<dbReference type="Proteomes" id="UP001347796">
    <property type="component" value="Unassembled WGS sequence"/>
</dbReference>
<dbReference type="AlphaFoldDB" id="A0AAN8K544"/>
<dbReference type="GO" id="GO:0043130">
    <property type="term" value="F:ubiquitin binding"/>
    <property type="evidence" value="ECO:0007669"/>
    <property type="project" value="TreeGrafter"/>
</dbReference>
<keyword evidence="5" id="KW-0968">Cytoplasmic vesicle</keyword>
<dbReference type="Pfam" id="PF16158">
    <property type="entry name" value="N_BRCA1_IG"/>
    <property type="match status" value="1"/>
</dbReference>
<comment type="caution">
    <text evidence="7">The sequence shown here is derived from an EMBL/GenBank/DDBJ whole genome shotgun (WGS) entry which is preliminary data.</text>
</comment>
<dbReference type="EMBL" id="JAZGQO010000002">
    <property type="protein sequence ID" value="KAK6189982.1"/>
    <property type="molecule type" value="Genomic_DNA"/>
</dbReference>
<dbReference type="GO" id="GO:0016236">
    <property type="term" value="P:macroautophagy"/>
    <property type="evidence" value="ECO:0007669"/>
    <property type="project" value="TreeGrafter"/>
</dbReference>
<evidence type="ECO:0000313" key="8">
    <source>
        <dbReference type="Proteomes" id="UP001347796"/>
    </source>
</evidence>
<keyword evidence="8" id="KW-1185">Reference proteome</keyword>
<evidence type="ECO:0000259" key="6">
    <source>
        <dbReference type="Pfam" id="PF16158"/>
    </source>
</evidence>
<proteinExistence type="predicted"/>
<dbReference type="InterPro" id="IPR032350">
    <property type="entry name" value="Nbr1_FW"/>
</dbReference>
<sequence>MDVDNDLDGKLLQQFSSMGTTDRDVLIAEFQKLLGNQLNPNSCAFFLDMNNWNLQAAIGSYYDFEQPPITLPSMAFVKDITIGDGEAIPPNTKFIKTWRVKNGGSDTWPPGCSLRFSGGDNLSVTDRVLVDILQPHQETNISIEMTSPSSSGVYQGQWRMSTPTGHFFGEIIWVIINVEEGGILAVTQQMSRVGEDFVDTGRLATSPNPFATPEKSSEDLHNVSIIGQTSLPSSPSNSNDAARWLIFANSYEASHQPEHSQDTEMS</sequence>
<dbReference type="Gene3D" id="1.10.8.10">
    <property type="entry name" value="DNA helicase RuvA subunit, C-terminal domain"/>
    <property type="match status" value="1"/>
</dbReference>
<dbReference type="PANTHER" id="PTHR20930">
    <property type="entry name" value="OVARIAN CARCINOMA ANTIGEN CA125-RELATED"/>
    <property type="match status" value="1"/>
</dbReference>
<dbReference type="InterPro" id="IPR039517">
    <property type="entry name" value="C6orf106_UBA-like"/>
</dbReference>
<dbReference type="SUPFAM" id="SSF46934">
    <property type="entry name" value="UBA-like"/>
    <property type="match status" value="1"/>
</dbReference>
<evidence type="ECO:0000256" key="2">
    <source>
        <dbReference type="ARBA" id="ARBA00022723"/>
    </source>
</evidence>
<keyword evidence="3" id="KW-0863">Zinc-finger</keyword>
<dbReference type="InterPro" id="IPR009060">
    <property type="entry name" value="UBA-like_sf"/>
</dbReference>
<feature type="domain" description="Nbr1 FW" evidence="6">
    <location>
        <begin position="81"/>
        <end position="178"/>
    </location>
</feature>
<dbReference type="GO" id="GO:0000407">
    <property type="term" value="C:phagophore assembly site"/>
    <property type="evidence" value="ECO:0007669"/>
    <property type="project" value="TreeGrafter"/>
</dbReference>
<dbReference type="GO" id="GO:0008270">
    <property type="term" value="F:zinc ion binding"/>
    <property type="evidence" value="ECO:0007669"/>
    <property type="project" value="UniProtKB-KW"/>
</dbReference>
<dbReference type="Gene3D" id="2.60.40.10">
    <property type="entry name" value="Immunoglobulins"/>
    <property type="match status" value="1"/>
</dbReference>
<gene>
    <name evidence="7" type="ORF">SNE40_001938</name>
</gene>
<keyword evidence="4" id="KW-0862">Zinc</keyword>
<evidence type="ECO:0000256" key="4">
    <source>
        <dbReference type="ARBA" id="ARBA00022833"/>
    </source>
</evidence>
<evidence type="ECO:0000256" key="5">
    <source>
        <dbReference type="ARBA" id="ARBA00023329"/>
    </source>
</evidence>
<protein>
    <recommendedName>
        <fullName evidence="6">Nbr1 FW domain-containing protein</fullName>
    </recommendedName>
</protein>
<dbReference type="FunFam" id="1.10.8.10:FF:000015">
    <property type="entry name" value="Chromosome 6 C6orf106 homolog"/>
    <property type="match status" value="1"/>
</dbReference>
<dbReference type="InterPro" id="IPR013783">
    <property type="entry name" value="Ig-like_fold"/>
</dbReference>